<protein>
    <submittedName>
        <fullName evidence="2">N-acetyltransferase</fullName>
    </submittedName>
</protein>
<keyword evidence="2" id="KW-0808">Transferase</keyword>
<dbReference type="RefSeq" id="WP_121205011.1">
    <property type="nucleotide sequence ID" value="NZ_RBZP01000013.1"/>
</dbReference>
<evidence type="ECO:0000313" key="2">
    <source>
        <dbReference type="EMBL" id="RKQ31350.1"/>
    </source>
</evidence>
<sequence>MVTINKGENKFYVGDSIKDPLAELTFNLSGKQKIVVDHTYVSDDLRGQGVAGKLVERVVLFAREQDKKIVPLCPYVKRKLEETSAYHDVLSEQ</sequence>
<dbReference type="AlphaFoldDB" id="A0A494ZXC0"/>
<gene>
    <name evidence="2" type="ORF">D8M06_13895</name>
</gene>
<dbReference type="Pfam" id="PF14542">
    <property type="entry name" value="Acetyltransf_CG"/>
    <property type="match status" value="1"/>
</dbReference>
<dbReference type="InterPro" id="IPR016181">
    <property type="entry name" value="Acyl_CoA_acyltransferase"/>
</dbReference>
<dbReference type="CDD" id="cd04301">
    <property type="entry name" value="NAT_SF"/>
    <property type="match status" value="1"/>
</dbReference>
<evidence type="ECO:0000259" key="1">
    <source>
        <dbReference type="PROSITE" id="PS51729"/>
    </source>
</evidence>
<feature type="domain" description="N-acetyltransferase" evidence="1">
    <location>
        <begin position="3"/>
        <end position="91"/>
    </location>
</feature>
<dbReference type="GO" id="GO:0016740">
    <property type="term" value="F:transferase activity"/>
    <property type="evidence" value="ECO:0007669"/>
    <property type="project" value="UniProtKB-KW"/>
</dbReference>
<keyword evidence="3" id="KW-1185">Reference proteome</keyword>
<dbReference type="OrthoDB" id="9793389at2"/>
<dbReference type="PROSITE" id="PS51729">
    <property type="entry name" value="GNAT_YJDJ"/>
    <property type="match status" value="1"/>
</dbReference>
<dbReference type="EMBL" id="RBZP01000013">
    <property type="protein sequence ID" value="RKQ31350.1"/>
    <property type="molecule type" value="Genomic_DNA"/>
</dbReference>
<proteinExistence type="predicted"/>
<dbReference type="PANTHER" id="PTHR31435:SF10">
    <property type="entry name" value="BSR4717 PROTEIN"/>
    <property type="match status" value="1"/>
</dbReference>
<name>A0A494ZXC0_9BACI</name>
<comment type="caution">
    <text evidence="2">The sequence shown here is derived from an EMBL/GenBank/DDBJ whole genome shotgun (WGS) entry which is preliminary data.</text>
</comment>
<organism evidence="2 3">
    <name type="scientific">Oceanobacillus halophilus</name>
    <dbReference type="NCBI Taxonomy" id="930130"/>
    <lineage>
        <taxon>Bacteria</taxon>
        <taxon>Bacillati</taxon>
        <taxon>Bacillota</taxon>
        <taxon>Bacilli</taxon>
        <taxon>Bacillales</taxon>
        <taxon>Bacillaceae</taxon>
        <taxon>Oceanobacillus</taxon>
    </lineage>
</organism>
<dbReference type="SUPFAM" id="SSF55729">
    <property type="entry name" value="Acyl-CoA N-acyltransferases (Nat)"/>
    <property type="match status" value="1"/>
</dbReference>
<dbReference type="InterPro" id="IPR045057">
    <property type="entry name" value="Gcn5-rel_NAT"/>
</dbReference>
<accession>A0A494ZXC0</accession>
<dbReference type="PANTHER" id="PTHR31435">
    <property type="entry name" value="PROTEIN NATD1"/>
    <property type="match status" value="1"/>
</dbReference>
<evidence type="ECO:0000313" key="3">
    <source>
        <dbReference type="Proteomes" id="UP000269301"/>
    </source>
</evidence>
<dbReference type="Gene3D" id="3.40.630.30">
    <property type="match status" value="1"/>
</dbReference>
<dbReference type="Proteomes" id="UP000269301">
    <property type="component" value="Unassembled WGS sequence"/>
</dbReference>
<dbReference type="InterPro" id="IPR031165">
    <property type="entry name" value="GNAT_YJDJ"/>
</dbReference>
<reference evidence="2 3" key="1">
    <citation type="journal article" date="2016" name="Int. J. Syst. Evol. Microbiol.">
        <title>Oceanobacillus halophilus sp. nov., a novel moderately halophilic bacterium from a hypersaline lake.</title>
        <authorList>
            <person name="Amoozegar M.A."/>
            <person name="Bagheri M."/>
            <person name="Makhdoumi A."/>
            <person name="Nikou M.M."/>
            <person name="Fazeli S.A.S."/>
            <person name="Schumann P."/>
            <person name="Sproer C."/>
            <person name="Sanchez-Porro C."/>
            <person name="Ventosa A."/>
        </authorList>
    </citation>
    <scope>NUCLEOTIDE SEQUENCE [LARGE SCALE GENOMIC DNA]</scope>
    <source>
        <strain evidence="2 3">DSM 23996</strain>
    </source>
</reference>